<gene>
    <name evidence="1" type="ORF">ACCAA_370035</name>
</gene>
<reference evidence="1 2" key="1">
    <citation type="submission" date="2016-06" db="EMBL/GenBank/DDBJ databases">
        <authorList>
            <person name="Kjaerup R.B."/>
            <person name="Dalgaard T.S."/>
            <person name="Juul-Madsen H.R."/>
        </authorList>
    </citation>
    <scope>NUCLEOTIDE SEQUENCE [LARGE SCALE GENOMIC DNA]</scope>
    <source>
        <strain evidence="1">3</strain>
    </source>
</reference>
<accession>A0A1A8XP54</accession>
<dbReference type="AlphaFoldDB" id="A0A1A8XP54"/>
<evidence type="ECO:0000313" key="2">
    <source>
        <dbReference type="Proteomes" id="UP000199169"/>
    </source>
</evidence>
<dbReference type="EMBL" id="FLQX01000113">
    <property type="protein sequence ID" value="SBT06949.1"/>
    <property type="molecule type" value="Genomic_DNA"/>
</dbReference>
<sequence>MLIRSAIGSLNPSGGVGAKLLLRYGGGMREELHALLKYRERHFAQGGEVFVWQGTHTP</sequence>
<dbReference type="Proteomes" id="UP000199169">
    <property type="component" value="Unassembled WGS sequence"/>
</dbReference>
<proteinExistence type="predicted"/>
<keyword evidence="2" id="KW-1185">Reference proteome</keyword>
<evidence type="ECO:0000313" key="1">
    <source>
        <dbReference type="EMBL" id="SBT06949.1"/>
    </source>
</evidence>
<protein>
    <submittedName>
        <fullName evidence="1">Uncharacterized protein</fullName>
    </submittedName>
</protein>
<organism evidence="1 2">
    <name type="scientific">Candidatus Accumulibacter aalborgensis</name>
    <dbReference type="NCBI Taxonomy" id="1860102"/>
    <lineage>
        <taxon>Bacteria</taxon>
        <taxon>Pseudomonadati</taxon>
        <taxon>Pseudomonadota</taxon>
        <taxon>Betaproteobacteria</taxon>
        <taxon>Candidatus Accumulibacter</taxon>
    </lineage>
</organism>
<name>A0A1A8XP54_9PROT</name>